<dbReference type="Pfam" id="PF16499">
    <property type="entry name" value="Melibiase_2"/>
    <property type="match status" value="2"/>
</dbReference>
<dbReference type="SUPFAM" id="SSF49313">
    <property type="entry name" value="Cadherin-like"/>
    <property type="match status" value="1"/>
</dbReference>
<dbReference type="CDD" id="cd14792">
    <property type="entry name" value="GH27"/>
    <property type="match status" value="1"/>
</dbReference>
<dbReference type="InterPro" id="IPR013783">
    <property type="entry name" value="Ig-like_fold"/>
</dbReference>
<dbReference type="InterPro" id="IPR013780">
    <property type="entry name" value="Glyco_hydro_b"/>
</dbReference>
<feature type="domain" description="Alpha galactosidase C-terminal" evidence="6">
    <location>
        <begin position="454"/>
        <end position="526"/>
    </location>
</feature>
<comment type="similarity">
    <text evidence="1 5">Belongs to the glycosyl hydrolase 27 family.</text>
</comment>
<dbReference type="EMBL" id="JARVCO010000012">
    <property type="protein sequence ID" value="MDZ8120543.1"/>
    <property type="molecule type" value="Genomic_DNA"/>
</dbReference>
<dbReference type="PANTHER" id="PTHR11452">
    <property type="entry name" value="ALPHA-GALACTOSIDASE/ALPHA-N-ACETYLGALACTOSAMINIDASE"/>
    <property type="match status" value="1"/>
</dbReference>
<reference evidence="7 8" key="1">
    <citation type="journal article" date="2024" name="Appl. Environ. Microbiol.">
        <title>Pontiella agarivorans sp. nov., a novel marine anaerobic bacterium capable of degrading macroalgal polysaccharides and fixing nitrogen.</title>
        <authorList>
            <person name="Liu N."/>
            <person name="Kivenson V."/>
            <person name="Peng X."/>
            <person name="Cui Z."/>
            <person name="Lankiewicz T.S."/>
            <person name="Gosselin K.M."/>
            <person name="English C.J."/>
            <person name="Blair E.M."/>
            <person name="O'Malley M.A."/>
            <person name="Valentine D.L."/>
        </authorList>
    </citation>
    <scope>NUCLEOTIDE SEQUENCE [LARGE SCALE GENOMIC DNA]</scope>
    <source>
        <strain evidence="7 8">NLcol2</strain>
    </source>
</reference>
<dbReference type="InterPro" id="IPR013785">
    <property type="entry name" value="Aldolase_TIM"/>
</dbReference>
<dbReference type="SUPFAM" id="SSF51011">
    <property type="entry name" value="Glycosyl hydrolase domain"/>
    <property type="match status" value="1"/>
</dbReference>
<evidence type="ECO:0000256" key="5">
    <source>
        <dbReference type="RuleBase" id="RU361168"/>
    </source>
</evidence>
<keyword evidence="4 5" id="KW-0326">Glycosidase</keyword>
<dbReference type="EC" id="3.2.1.22" evidence="5"/>
<dbReference type="SUPFAM" id="SSF51445">
    <property type="entry name" value="(Trans)glycosidases"/>
    <property type="match status" value="1"/>
</dbReference>
<keyword evidence="2" id="KW-0732">Signal</keyword>
<dbReference type="Gene3D" id="2.60.40.10">
    <property type="entry name" value="Immunoglobulins"/>
    <property type="match status" value="1"/>
</dbReference>
<keyword evidence="3 5" id="KW-0378">Hydrolase</keyword>
<comment type="caution">
    <text evidence="7">The sequence shown here is derived from an EMBL/GenBank/DDBJ whole genome shotgun (WGS) entry which is preliminary data.</text>
</comment>
<evidence type="ECO:0000256" key="4">
    <source>
        <dbReference type="ARBA" id="ARBA00023295"/>
    </source>
</evidence>
<dbReference type="Gene3D" id="2.60.40.1180">
    <property type="entry name" value="Golgi alpha-mannosidase II"/>
    <property type="match status" value="1"/>
</dbReference>
<comment type="catalytic activity">
    <reaction evidence="5">
        <text>Hydrolysis of terminal, non-reducing alpha-D-galactose residues in alpha-D-galactosides, including galactose oligosaccharides, galactomannans and galactolipids.</text>
        <dbReference type="EC" id="3.2.1.22"/>
    </reaction>
</comment>
<protein>
    <recommendedName>
        <fullName evidence="5">Alpha-galactosidase</fullName>
        <ecNumber evidence="5">3.2.1.22</ecNumber>
    </recommendedName>
    <alternativeName>
        <fullName evidence="5">Melibiase</fullName>
    </alternativeName>
</protein>
<sequence length="530" mass="59244">MMRLSKSVMAVVLTGLVLNGMAGGIYAPNFGEGRYILTPPVKEQPMIHGPSVFGVRPGSPFLYTIPATGKTPLSFAVKNLPAGLTVDPRSGTISGKIQSLEKRDYKVVLQAENEAGLDEKEWTIKVADEICLTPPLGWNSWNCWGHQVDQEKVLASARAMVDKGLKNFGWTYINIDDAWQGKRGGEFNAIQGNPEKFPEMKQMCDEVHALGLKIGIYSSPWVTTYAGFVGGSSENEDGFWSAEKYAASKEVKRAHQVVAKYKFDENDAKQWAAWGIDYLKYDWNPNDPESTLRMAHALRNSGRDIVYSLSNTAPLEHAELYAKEVNCWRTAGDLKDRWDQDGAHLNIIDQWERHRHWIEEGQRGGPGHFPDPDMLVVGRVVEGNKGKEPRPSRLTPDEQYAHISLWTLWSAPMLIGCPIEMMDEFTKNLLCNDEVLAIHQDEKAIPAVSVVVKDEYEILVKDLADGEKAIGIVNKDDKARTVSIDWKKAGIRGRKQLRDVWRQKDIGTYAGSFTAKIPSHGVVLVRTSNP</sequence>
<evidence type="ECO:0000256" key="1">
    <source>
        <dbReference type="ARBA" id="ARBA00009743"/>
    </source>
</evidence>
<dbReference type="PANTHER" id="PTHR11452:SF75">
    <property type="entry name" value="ALPHA-GALACTOSIDASE MEL1"/>
    <property type="match status" value="1"/>
</dbReference>
<evidence type="ECO:0000313" key="8">
    <source>
        <dbReference type="Proteomes" id="UP001290861"/>
    </source>
</evidence>
<proteinExistence type="inferred from homology"/>
<keyword evidence="5" id="KW-1015">Disulfide bond</keyword>
<organism evidence="7 8">
    <name type="scientific">Pontiella agarivorans</name>
    <dbReference type="NCBI Taxonomy" id="3038953"/>
    <lineage>
        <taxon>Bacteria</taxon>
        <taxon>Pseudomonadati</taxon>
        <taxon>Kiritimatiellota</taxon>
        <taxon>Kiritimatiellia</taxon>
        <taxon>Kiritimatiellales</taxon>
        <taxon>Pontiellaceae</taxon>
        <taxon>Pontiella</taxon>
    </lineage>
</organism>
<evidence type="ECO:0000313" key="7">
    <source>
        <dbReference type="EMBL" id="MDZ8120543.1"/>
    </source>
</evidence>
<name>A0ABU5N278_9BACT</name>
<dbReference type="Proteomes" id="UP001290861">
    <property type="component" value="Unassembled WGS sequence"/>
</dbReference>
<gene>
    <name evidence="7" type="ORF">P9H32_18090</name>
</gene>
<accession>A0ABU5N278</accession>
<dbReference type="PRINTS" id="PR00740">
    <property type="entry name" value="GLHYDRLASE27"/>
</dbReference>
<dbReference type="InterPro" id="IPR015919">
    <property type="entry name" value="Cadherin-like_sf"/>
</dbReference>
<evidence type="ECO:0000259" key="6">
    <source>
        <dbReference type="Pfam" id="PF17801"/>
    </source>
</evidence>
<dbReference type="Pfam" id="PF05345">
    <property type="entry name" value="He_PIG"/>
    <property type="match status" value="1"/>
</dbReference>
<dbReference type="InterPro" id="IPR017853">
    <property type="entry name" value="GH"/>
</dbReference>
<evidence type="ECO:0000256" key="2">
    <source>
        <dbReference type="ARBA" id="ARBA00022729"/>
    </source>
</evidence>
<keyword evidence="8" id="KW-1185">Reference proteome</keyword>
<evidence type="ECO:0000256" key="3">
    <source>
        <dbReference type="ARBA" id="ARBA00022801"/>
    </source>
</evidence>
<dbReference type="InterPro" id="IPR041233">
    <property type="entry name" value="Melibiase_C"/>
</dbReference>
<dbReference type="RefSeq" id="WP_322610317.1">
    <property type="nucleotide sequence ID" value="NZ_JARVCO010000012.1"/>
</dbReference>
<dbReference type="Pfam" id="PF17801">
    <property type="entry name" value="Melibiase_C"/>
    <property type="match status" value="1"/>
</dbReference>
<dbReference type="InterPro" id="IPR002241">
    <property type="entry name" value="Glyco_hydro_27"/>
</dbReference>
<dbReference type="Gene3D" id="3.20.20.70">
    <property type="entry name" value="Aldolase class I"/>
    <property type="match status" value="1"/>
</dbReference>